<feature type="signal peptide" evidence="3">
    <location>
        <begin position="1"/>
        <end position="18"/>
    </location>
</feature>
<comment type="caution">
    <text evidence="4">The sequence shown here is derived from an EMBL/GenBank/DDBJ whole genome shotgun (WGS) entry which is preliminary data.</text>
</comment>
<keyword evidence="3" id="KW-0732">Signal</keyword>
<reference evidence="4" key="1">
    <citation type="journal article" date="2020" name="J Insects Food Feed">
        <title>The yellow mealworm (Tenebrio molitor) genome: a resource for the emerging insects as food and feed industry.</title>
        <authorList>
            <person name="Eriksson T."/>
            <person name="Andere A."/>
            <person name="Kelstrup H."/>
            <person name="Emery V."/>
            <person name="Picard C."/>
        </authorList>
    </citation>
    <scope>NUCLEOTIDE SEQUENCE</scope>
    <source>
        <strain evidence="4">Stoneville</strain>
        <tissue evidence="4">Whole head</tissue>
    </source>
</reference>
<evidence type="ECO:0000256" key="1">
    <source>
        <dbReference type="PROSITE-ProRule" id="PRU00221"/>
    </source>
</evidence>
<dbReference type="InterPro" id="IPR011047">
    <property type="entry name" value="Quinoprotein_ADH-like_sf"/>
</dbReference>
<keyword evidence="1" id="KW-0853">WD repeat</keyword>
<name>A0A8J6HJM7_TENMO</name>
<organism evidence="4 5">
    <name type="scientific">Tenebrio molitor</name>
    <name type="common">Yellow mealworm beetle</name>
    <dbReference type="NCBI Taxonomy" id="7067"/>
    <lineage>
        <taxon>Eukaryota</taxon>
        <taxon>Metazoa</taxon>
        <taxon>Ecdysozoa</taxon>
        <taxon>Arthropoda</taxon>
        <taxon>Hexapoda</taxon>
        <taxon>Insecta</taxon>
        <taxon>Pterygota</taxon>
        <taxon>Neoptera</taxon>
        <taxon>Endopterygota</taxon>
        <taxon>Coleoptera</taxon>
        <taxon>Polyphaga</taxon>
        <taxon>Cucujiformia</taxon>
        <taxon>Tenebrionidae</taxon>
        <taxon>Tenebrio</taxon>
    </lineage>
</organism>
<proteinExistence type="predicted"/>
<keyword evidence="2" id="KW-0175">Coiled coil</keyword>
<feature type="coiled-coil region" evidence="2">
    <location>
        <begin position="1094"/>
        <end position="1198"/>
    </location>
</feature>
<dbReference type="InterPro" id="IPR031983">
    <property type="entry name" value="DUF4786"/>
</dbReference>
<dbReference type="Gene3D" id="2.130.10.10">
    <property type="entry name" value="YVTN repeat-like/Quinoprotein amine dehydrogenase"/>
    <property type="match status" value="2"/>
</dbReference>
<dbReference type="PANTHER" id="PTHR32215">
    <property type="entry name" value="CILIA- AND FLAGELLA-ASSOCIATED PROTEIN 57"/>
    <property type="match status" value="1"/>
</dbReference>
<dbReference type="InterPro" id="IPR011044">
    <property type="entry name" value="Quino_amine_DH_bsu"/>
</dbReference>
<gene>
    <name evidence="4" type="ORF">GEV33_007230</name>
</gene>
<dbReference type="Pfam" id="PF16027">
    <property type="entry name" value="DUF4786"/>
    <property type="match status" value="1"/>
</dbReference>
<feature type="coiled-coil region" evidence="2">
    <location>
        <begin position="962"/>
        <end position="1025"/>
    </location>
</feature>
<feature type="repeat" description="WD" evidence="1">
    <location>
        <begin position="690"/>
        <end position="731"/>
    </location>
</feature>
<feature type="coiled-coil region" evidence="2">
    <location>
        <begin position="1362"/>
        <end position="1389"/>
    </location>
</feature>
<protein>
    <recommendedName>
        <fullName evidence="6">Cilia- and flagella-associated protein 57</fullName>
    </recommendedName>
</protein>
<dbReference type="SUPFAM" id="SSF50969">
    <property type="entry name" value="YVTN repeat-like/Quinoprotein amine dehydrogenase"/>
    <property type="match status" value="1"/>
</dbReference>
<evidence type="ECO:0000256" key="3">
    <source>
        <dbReference type="SAM" id="SignalP"/>
    </source>
</evidence>
<dbReference type="PANTHER" id="PTHR32215:SF0">
    <property type="entry name" value="CILIA- AND FLAGELLA-ASSOCIATED PROTEIN 57"/>
    <property type="match status" value="1"/>
</dbReference>
<evidence type="ECO:0000313" key="4">
    <source>
        <dbReference type="EMBL" id="KAH0815562.1"/>
    </source>
</evidence>
<dbReference type="InterPro" id="IPR052993">
    <property type="entry name" value="CFA-57"/>
</dbReference>
<dbReference type="SMART" id="SM00320">
    <property type="entry name" value="WD40"/>
    <property type="match status" value="7"/>
</dbReference>
<dbReference type="Proteomes" id="UP000719412">
    <property type="component" value="Unassembled WGS sequence"/>
</dbReference>
<accession>A0A8J6HJM7</accession>
<keyword evidence="5" id="KW-1185">Reference proteome</keyword>
<feature type="repeat" description="WD" evidence="1">
    <location>
        <begin position="816"/>
        <end position="849"/>
    </location>
</feature>
<dbReference type="SUPFAM" id="SSF101908">
    <property type="entry name" value="Putative isomerase YbhE"/>
    <property type="match status" value="1"/>
</dbReference>
<dbReference type="PROSITE" id="PS50082">
    <property type="entry name" value="WD_REPEATS_2"/>
    <property type="match status" value="2"/>
</dbReference>
<dbReference type="InterPro" id="IPR001680">
    <property type="entry name" value="WD40_rpt"/>
</dbReference>
<sequence length="1416" mass="163174">MNTYLMFALLLSAAILTASDSPPSRRKHEMLTKLGFTRVKAPNTHHRKRLAVESRHHTRSDDSHMYIIKLPPNPHYYAHNSPNAVGASRQTVPVNFKSNGKPAKVYHWNIPVINKYVSVKHKSRNNDDVNNLDLQNEVFDKPEKERRPMKPSYYVPSKPKKASFMKYFPGNGKLHSFYVIESSKKAHYHSLPVLQPRLILGLRTDVKGNAQYITDEDIIYPVGAVLTIHNLNQKRQKYIKLADKGRNVTEVVVSPNKKLVAVVEAGEKPFITLWCPLTYKKKRQINLPTDKEIYADKFTAVAFTFDSKYILCVTGEPDWMLYAFKCDKGKLESTARANNIGNTGYVRQIACNPNDANLIALIGDGLIRILACTDFSWRQYGYSKGDQWNFTSATWLSQDRLLVGTVDGRLLVIESGELKFVFFAGDLAVMDLKAKEELQQTSQTSLKVLSDTEIDPTQDHSIRSLRTFPRGFTFGYLTGTVHLYEMETPHKFIKRNIFRIPDHTVVREYETPNEDLVTTVNCISINPSQGKLMVTCKESQIYTATLWMQDSSATAAVESMFTEYGAALHNGPIGSMAVCNWKPILLTAGKNDRTLKIWNYETEELDLAQKFQDDLYGVALHPSGLYAIVGFSDKLRFLTIMIDEFETTREFNIRVCKQCVFSRMGYLFAAANGNVIQVYSSVSFEMMYNLKGHNGNINGISWTSDDRKMASCGSEGAVYEWVVVESKRLSETIMKQCDFRGVNITSDGKSIFVVANDGHIRELMNSNVHRDVLVTPAGLDSMVLSRVDQMLFVSGNSGTIYNIKLPLLEKAEYYEYNVHAGTVTHMLVSYDDKYLFTGSREGTICFWKLLNTEGKAVKMDKDFLPSKDILISRQILEERIAQTKNLQMRLHELEAEYAYQLRQNDVVNALRMKEIHADYCQAIEELKEKNEASLEILQMKLDHEEFVRELEANYNEKLIFEYEKYLRLEEKMEKMRRNYEKELDDLGEAKKDSEEKITNEFLEKLEEKQMQYDELLEQTAQKTKAHEMIKQQIEEDADREIYELRATHAKELLEEQDMNVKIRGETAIVKKKLISSQKEIDELKSKLYTLDNDHTKLKKSIINLEKDIADLKKEISERDATIQDKEKRIFDLKRKNQELEKFKFILDFKIKELKSQIEPREHMIQEQTEQINAMVKELENLQRVILSLDLQLHELRGKLYASDNEVKKQISKNSAMNRALKKIKTDIYLASGQVQNVPLLIRTVKEMYHKFNIDEDFELSQAEDTEVKSEFLRQREFLERTVASLQMQVNKSTSTLSSDKVKLTEENAILLVETNMLRKELKDEQKRKDKLQSILGVNQKYLPPKVAMEKVQNATATREEIRGEYKKTIDDNEKSIQALREENDRLLNKILVEASNNELLMGVEASIPEETNKSDL</sequence>
<dbReference type="EMBL" id="JABDTM020022936">
    <property type="protein sequence ID" value="KAH0815562.1"/>
    <property type="molecule type" value="Genomic_DNA"/>
</dbReference>
<dbReference type="Gene3D" id="1.10.287.1490">
    <property type="match status" value="1"/>
</dbReference>
<dbReference type="SUPFAM" id="SSF50998">
    <property type="entry name" value="Quinoprotein alcohol dehydrogenase-like"/>
    <property type="match status" value="1"/>
</dbReference>
<evidence type="ECO:0000256" key="2">
    <source>
        <dbReference type="SAM" id="Coils"/>
    </source>
</evidence>
<dbReference type="PROSITE" id="PS50294">
    <property type="entry name" value="WD_REPEATS_REGION"/>
    <property type="match status" value="1"/>
</dbReference>
<evidence type="ECO:0000313" key="5">
    <source>
        <dbReference type="Proteomes" id="UP000719412"/>
    </source>
</evidence>
<feature type="chain" id="PRO_5035209442" description="Cilia- and flagella-associated protein 57" evidence="3">
    <location>
        <begin position="19"/>
        <end position="1416"/>
    </location>
</feature>
<dbReference type="InterPro" id="IPR015943">
    <property type="entry name" value="WD40/YVTN_repeat-like_dom_sf"/>
</dbReference>
<reference evidence="4" key="2">
    <citation type="submission" date="2021-08" db="EMBL/GenBank/DDBJ databases">
        <authorList>
            <person name="Eriksson T."/>
        </authorList>
    </citation>
    <scope>NUCLEOTIDE SEQUENCE</scope>
    <source>
        <strain evidence="4">Stoneville</strain>
        <tissue evidence="4">Whole head</tissue>
    </source>
</reference>
<dbReference type="Pfam" id="PF00400">
    <property type="entry name" value="WD40"/>
    <property type="match status" value="2"/>
</dbReference>
<evidence type="ECO:0008006" key="6">
    <source>
        <dbReference type="Google" id="ProtNLM"/>
    </source>
</evidence>